<dbReference type="PANTHER" id="PTHR11505">
    <property type="entry name" value="L1 TRANSPOSABLE ELEMENT-RELATED"/>
    <property type="match status" value="1"/>
</dbReference>
<sequence>MNRGNKRPATRSPSPPSPLCDKDEIRSIIQEIIKSEFKVMLTQFNENMINTINKELEPVRDEMKEIVKSMFFINAKFDEIEKRQQTCNDTVLKLELENEELKKTIGDLQVRINIIEQQSRSNNLEIQCMPENKNENLYDIITKLANVVNCDIKEKDILHCSRIAKSNPSSTRPRSIIVQLASPRLRDVLLASTIKYNKNNPQEKLNSAHLGISGHTSPVYIMEHLSPANKALHAAARIKAKEKDYKYVWVRNGKVFVRKTDGSEYLLIKNMNSLSKII</sequence>
<dbReference type="InterPro" id="IPR004244">
    <property type="entry name" value="Transposase_22"/>
</dbReference>
<dbReference type="EMBL" id="NWSH01005702">
    <property type="protein sequence ID" value="PCG64035.1"/>
    <property type="molecule type" value="Genomic_DNA"/>
</dbReference>
<gene>
    <name evidence="4" type="ORF">B5V51_11376</name>
</gene>
<accession>A0A2A4IW47</accession>
<proteinExistence type="predicted"/>
<evidence type="ECO:0000256" key="2">
    <source>
        <dbReference type="SAM" id="MobiDB-lite"/>
    </source>
</evidence>
<protein>
    <recommendedName>
        <fullName evidence="3">FP protein C-terminal domain-containing protein</fullName>
    </recommendedName>
</protein>
<dbReference type="AlphaFoldDB" id="A0A2A4IW47"/>
<name>A0A2A4IW47_HELVI</name>
<dbReference type="Pfam" id="PF25298">
    <property type="entry name" value="Baculo_FP_2nd"/>
    <property type="match status" value="1"/>
</dbReference>
<feature type="region of interest" description="Disordered" evidence="2">
    <location>
        <begin position="1"/>
        <end position="21"/>
    </location>
</feature>
<evidence type="ECO:0000259" key="3">
    <source>
        <dbReference type="Pfam" id="PF25298"/>
    </source>
</evidence>
<reference evidence="4" key="1">
    <citation type="submission" date="2017-09" db="EMBL/GenBank/DDBJ databases">
        <title>Contemporary evolution of a Lepidopteran species, Heliothis virescens, in response to modern agricultural practices.</title>
        <authorList>
            <person name="Fritz M.L."/>
            <person name="Deyonke A.M."/>
            <person name="Papanicolaou A."/>
            <person name="Micinski S."/>
            <person name="Westbrook J."/>
            <person name="Gould F."/>
        </authorList>
    </citation>
    <scope>NUCLEOTIDE SEQUENCE [LARGE SCALE GENOMIC DNA]</scope>
    <source>
        <strain evidence="4">HvINT-</strain>
        <tissue evidence="4">Whole body</tissue>
    </source>
</reference>
<comment type="caution">
    <text evidence="4">The sequence shown here is derived from an EMBL/GenBank/DDBJ whole genome shotgun (WGS) entry which is preliminary data.</text>
</comment>
<evidence type="ECO:0000256" key="1">
    <source>
        <dbReference type="SAM" id="Coils"/>
    </source>
</evidence>
<dbReference type="InterPro" id="IPR057251">
    <property type="entry name" value="FP_C"/>
</dbReference>
<feature type="coiled-coil region" evidence="1">
    <location>
        <begin position="91"/>
        <end position="118"/>
    </location>
</feature>
<organism evidence="4">
    <name type="scientific">Heliothis virescens</name>
    <name type="common">Tobacco budworm moth</name>
    <dbReference type="NCBI Taxonomy" id="7102"/>
    <lineage>
        <taxon>Eukaryota</taxon>
        <taxon>Metazoa</taxon>
        <taxon>Ecdysozoa</taxon>
        <taxon>Arthropoda</taxon>
        <taxon>Hexapoda</taxon>
        <taxon>Insecta</taxon>
        <taxon>Pterygota</taxon>
        <taxon>Neoptera</taxon>
        <taxon>Endopterygota</taxon>
        <taxon>Lepidoptera</taxon>
        <taxon>Glossata</taxon>
        <taxon>Ditrysia</taxon>
        <taxon>Noctuoidea</taxon>
        <taxon>Noctuidae</taxon>
        <taxon>Heliothinae</taxon>
        <taxon>Heliothis</taxon>
    </lineage>
</organism>
<evidence type="ECO:0000313" key="4">
    <source>
        <dbReference type="EMBL" id="PCG64035.1"/>
    </source>
</evidence>
<feature type="domain" description="FP protein C-terminal" evidence="3">
    <location>
        <begin position="226"/>
        <end position="277"/>
    </location>
</feature>
<keyword evidence="1" id="KW-0175">Coiled coil</keyword>